<feature type="transmembrane region" description="Helical" evidence="2">
    <location>
        <begin position="31"/>
        <end position="52"/>
    </location>
</feature>
<name>A0A2T2PCD0_CORCC</name>
<keyword evidence="2" id="KW-1133">Transmembrane helix</keyword>
<evidence type="ECO:0000313" key="4">
    <source>
        <dbReference type="Proteomes" id="UP000240883"/>
    </source>
</evidence>
<accession>A0A2T2PCD0</accession>
<dbReference type="AlphaFoldDB" id="A0A2T2PCD0"/>
<dbReference type="Proteomes" id="UP000240883">
    <property type="component" value="Unassembled WGS sequence"/>
</dbReference>
<dbReference type="EMBL" id="KZ678128">
    <property type="protein sequence ID" value="PSN75294.1"/>
    <property type="molecule type" value="Genomic_DNA"/>
</dbReference>
<gene>
    <name evidence="3" type="ORF">BS50DRAFT_567988</name>
</gene>
<protein>
    <submittedName>
        <fullName evidence="3">Uncharacterized protein</fullName>
    </submittedName>
</protein>
<sequence length="93" mass="10379">MVATRGHNYTAYASRPAQDTDIWMEPQSQSLLFNIIMVLLAAATLAVALLHYTRHEAERVEEATMEQGQTPSELEQHSSGNVGSRIRHEIGMI</sequence>
<evidence type="ECO:0000313" key="3">
    <source>
        <dbReference type="EMBL" id="PSN75294.1"/>
    </source>
</evidence>
<proteinExistence type="predicted"/>
<keyword evidence="2" id="KW-0472">Membrane</keyword>
<keyword evidence="2" id="KW-0812">Transmembrane</keyword>
<evidence type="ECO:0000256" key="1">
    <source>
        <dbReference type="SAM" id="MobiDB-lite"/>
    </source>
</evidence>
<organism evidence="3 4">
    <name type="scientific">Corynespora cassiicola Philippines</name>
    <dbReference type="NCBI Taxonomy" id="1448308"/>
    <lineage>
        <taxon>Eukaryota</taxon>
        <taxon>Fungi</taxon>
        <taxon>Dikarya</taxon>
        <taxon>Ascomycota</taxon>
        <taxon>Pezizomycotina</taxon>
        <taxon>Dothideomycetes</taxon>
        <taxon>Pleosporomycetidae</taxon>
        <taxon>Pleosporales</taxon>
        <taxon>Corynesporascaceae</taxon>
        <taxon>Corynespora</taxon>
    </lineage>
</organism>
<feature type="compositionally biased region" description="Polar residues" evidence="1">
    <location>
        <begin position="66"/>
        <end position="82"/>
    </location>
</feature>
<keyword evidence="4" id="KW-1185">Reference proteome</keyword>
<reference evidence="3 4" key="1">
    <citation type="journal article" date="2018" name="Front. Microbiol.">
        <title>Genome-Wide Analysis of Corynespora cassiicola Leaf Fall Disease Putative Effectors.</title>
        <authorList>
            <person name="Lopez D."/>
            <person name="Ribeiro S."/>
            <person name="Label P."/>
            <person name="Fumanal B."/>
            <person name="Venisse J.S."/>
            <person name="Kohler A."/>
            <person name="de Oliveira R.R."/>
            <person name="Labutti K."/>
            <person name="Lipzen A."/>
            <person name="Lail K."/>
            <person name="Bauer D."/>
            <person name="Ohm R.A."/>
            <person name="Barry K.W."/>
            <person name="Spatafora J."/>
            <person name="Grigoriev I.V."/>
            <person name="Martin F.M."/>
            <person name="Pujade-Renaud V."/>
        </authorList>
    </citation>
    <scope>NUCLEOTIDE SEQUENCE [LARGE SCALE GENOMIC DNA]</scope>
    <source>
        <strain evidence="3 4">Philippines</strain>
    </source>
</reference>
<feature type="region of interest" description="Disordered" evidence="1">
    <location>
        <begin position="60"/>
        <end position="93"/>
    </location>
</feature>
<evidence type="ECO:0000256" key="2">
    <source>
        <dbReference type="SAM" id="Phobius"/>
    </source>
</evidence>